<dbReference type="STRING" id="5217.A0A4Q1BNT5"/>
<accession>A0A4Q1BNT5</accession>
<feature type="compositionally biased region" description="Basic and acidic residues" evidence="1">
    <location>
        <begin position="1"/>
        <end position="12"/>
    </location>
</feature>
<feature type="compositionally biased region" description="Pro residues" evidence="1">
    <location>
        <begin position="599"/>
        <end position="628"/>
    </location>
</feature>
<name>A0A4Q1BNT5_TREME</name>
<feature type="region of interest" description="Disordered" evidence="1">
    <location>
        <begin position="583"/>
        <end position="749"/>
    </location>
</feature>
<keyword evidence="3" id="KW-1185">Reference proteome</keyword>
<evidence type="ECO:0000256" key="1">
    <source>
        <dbReference type="SAM" id="MobiDB-lite"/>
    </source>
</evidence>
<dbReference type="OrthoDB" id="2593364at2759"/>
<evidence type="ECO:0000313" key="2">
    <source>
        <dbReference type="EMBL" id="RXK39529.1"/>
    </source>
</evidence>
<gene>
    <name evidence="2" type="ORF">M231_03198</name>
</gene>
<comment type="caution">
    <text evidence="2">The sequence shown here is derived from an EMBL/GenBank/DDBJ whole genome shotgun (WGS) entry which is preliminary data.</text>
</comment>
<feature type="compositionally biased region" description="Polar residues" evidence="1">
    <location>
        <begin position="631"/>
        <end position="644"/>
    </location>
</feature>
<reference evidence="2 3" key="1">
    <citation type="submission" date="2016-06" db="EMBL/GenBank/DDBJ databases">
        <title>Evolution of pathogenesis and genome organization in the Tremellales.</title>
        <authorList>
            <person name="Cuomo C."/>
            <person name="Litvintseva A."/>
            <person name="Heitman J."/>
            <person name="Chen Y."/>
            <person name="Sun S."/>
            <person name="Springer D."/>
            <person name="Dromer F."/>
            <person name="Young S."/>
            <person name="Zeng Q."/>
            <person name="Chapman S."/>
            <person name="Gujja S."/>
            <person name="Saif S."/>
            <person name="Birren B."/>
        </authorList>
    </citation>
    <scope>NUCLEOTIDE SEQUENCE [LARGE SCALE GENOMIC DNA]</scope>
    <source>
        <strain evidence="2 3">ATCC 28783</strain>
    </source>
</reference>
<feature type="compositionally biased region" description="Low complexity" evidence="1">
    <location>
        <begin position="585"/>
        <end position="598"/>
    </location>
</feature>
<sequence>MARDTRSSKEANVDPNSPSSPNNKRKRRQSPAPVPVPTPLKINLHIPSSSGPKIKLTPPKVNGSGEVNGDHEPKRARINLTVNGERTRKSQSPVPVLAPVSGPDQKGESVEEDVDPVQDDKIEVNQEVEERDGVAASTVQGRSLSREIRGALTILMAQAATRLPPPLNEILTLWLPPKFEQNEKNTLGYILKQDNLTWERLVDVLHVFSHNLLAPCAYPNPMPSVKTFHLPIPPLPSHLPPHNIYNFCVSLRTIMKQAEPPGDMNEEKAERWALMQKLPTGSGNVNGEWFTSSVDIRQVEALSKNLNEGKFEEMGSLLERLASTGTRFGHAQPVSLQNALPASGSQPRIPTLSDSLIRRASLKASRWKELRQLRRQGGFGSIMRPVTVPPTTNANFTPSFAPTFDSTYSSGSGYWGTLEGMHARHRHREWRDRVTHGKGAMIEGGYHGTMEADGEDDEMGGQRAESSRASHHFGNGEKVLEENARLLAELQAWQEIRIRRGHRKPTQREEVVAEEVLSSLTALASHVPPNELLPKGTFDGLAHDLAARFVPVSAPIIRGTLDPKRPQALHDNATVRMRSHVSQPLGSTSIGGISSLSPHQPPPPRPGPGGQMLPPPIPSNYITPPPHTLPHSKSSTPQYKTQPTAPRVYYTAPSPGQNVQTTSFRPPSSGSTYGRPSPPVPSPAPSSAPVYPTRPGPGPSSLRQSFGPENPAPVGSVYMTPTPLPLRSGTSTMISQQQIRPNSTPSRLR</sequence>
<feature type="compositionally biased region" description="Pro residues" evidence="1">
    <location>
        <begin position="676"/>
        <end position="698"/>
    </location>
</feature>
<feature type="region of interest" description="Disordered" evidence="1">
    <location>
        <begin position="1"/>
        <end position="115"/>
    </location>
</feature>
<dbReference type="VEuPathDB" id="FungiDB:TREMEDRAFT_62342"/>
<protein>
    <submittedName>
        <fullName evidence="2">Uncharacterized protein</fullName>
    </submittedName>
</protein>
<feature type="compositionally biased region" description="Polar residues" evidence="1">
    <location>
        <begin position="654"/>
        <end position="674"/>
    </location>
</feature>
<dbReference type="InParanoid" id="A0A4Q1BNT5"/>
<proteinExistence type="predicted"/>
<dbReference type="EMBL" id="SDIL01000030">
    <property type="protein sequence ID" value="RXK39529.1"/>
    <property type="molecule type" value="Genomic_DNA"/>
</dbReference>
<organism evidence="2 3">
    <name type="scientific">Tremella mesenterica</name>
    <name type="common">Jelly fungus</name>
    <dbReference type="NCBI Taxonomy" id="5217"/>
    <lineage>
        <taxon>Eukaryota</taxon>
        <taxon>Fungi</taxon>
        <taxon>Dikarya</taxon>
        <taxon>Basidiomycota</taxon>
        <taxon>Agaricomycotina</taxon>
        <taxon>Tremellomycetes</taxon>
        <taxon>Tremellales</taxon>
        <taxon>Tremellaceae</taxon>
        <taxon>Tremella</taxon>
    </lineage>
</organism>
<evidence type="ECO:0000313" key="3">
    <source>
        <dbReference type="Proteomes" id="UP000289152"/>
    </source>
</evidence>
<dbReference type="Proteomes" id="UP000289152">
    <property type="component" value="Unassembled WGS sequence"/>
</dbReference>
<dbReference type="AlphaFoldDB" id="A0A4Q1BNT5"/>
<feature type="compositionally biased region" description="Polar residues" evidence="1">
    <location>
        <begin position="728"/>
        <end position="749"/>
    </location>
</feature>